<dbReference type="PIRSF" id="PIRSF018297">
    <property type="entry name" value="Doc"/>
    <property type="match status" value="1"/>
</dbReference>
<dbReference type="GO" id="GO:0016301">
    <property type="term" value="F:kinase activity"/>
    <property type="evidence" value="ECO:0007669"/>
    <property type="project" value="InterPro"/>
</dbReference>
<dbReference type="NCBIfam" id="TIGR01550">
    <property type="entry name" value="DOC_P1"/>
    <property type="match status" value="1"/>
</dbReference>
<evidence type="ECO:0000259" key="1">
    <source>
        <dbReference type="PROSITE" id="PS51459"/>
    </source>
</evidence>
<comment type="caution">
    <text evidence="2">The sequence shown here is derived from an EMBL/GenBank/DDBJ whole genome shotgun (WGS) entry which is preliminary data.</text>
</comment>
<sequence>MKWLSKEQVIKIHSMLINQTGGIDGIKDEGLLESALNAPFQTFDGEYIYKTIKAKAAKLGYFLIKNHPFIDGNKRIGILVMMTFLEINGIEIDCTDEELIILGLGLADGSINDMELLNWIISHS</sequence>
<dbReference type="Pfam" id="PF02661">
    <property type="entry name" value="Fic"/>
    <property type="match status" value="1"/>
</dbReference>
<dbReference type="InterPro" id="IPR036597">
    <property type="entry name" value="Fido-like_dom_sf"/>
</dbReference>
<dbReference type="Proteomes" id="UP001205748">
    <property type="component" value="Unassembled WGS sequence"/>
</dbReference>
<keyword evidence="3" id="KW-1185">Reference proteome</keyword>
<evidence type="ECO:0000313" key="3">
    <source>
        <dbReference type="Proteomes" id="UP001205748"/>
    </source>
</evidence>
<proteinExistence type="predicted"/>
<dbReference type="PROSITE" id="PS51459">
    <property type="entry name" value="FIDO"/>
    <property type="match status" value="1"/>
</dbReference>
<dbReference type="InterPro" id="IPR003812">
    <property type="entry name" value="Fido"/>
</dbReference>
<dbReference type="EMBL" id="JANKAS010000020">
    <property type="protein sequence ID" value="MCR1900129.1"/>
    <property type="molecule type" value="Genomic_DNA"/>
</dbReference>
<organism evidence="2 3">
    <name type="scientific">Irregularibacter muris</name>
    <dbReference type="NCBI Taxonomy" id="1796619"/>
    <lineage>
        <taxon>Bacteria</taxon>
        <taxon>Bacillati</taxon>
        <taxon>Bacillota</taxon>
        <taxon>Clostridia</taxon>
        <taxon>Eubacteriales</taxon>
        <taxon>Eubacteriaceae</taxon>
        <taxon>Irregularibacter</taxon>
    </lineage>
</organism>
<dbReference type="PANTHER" id="PTHR39426:SF1">
    <property type="entry name" value="HOMOLOGY TO DEATH-ON-CURING PROTEIN OF PHAGE P1"/>
    <property type="match status" value="1"/>
</dbReference>
<reference evidence="2" key="1">
    <citation type="submission" date="2022-07" db="EMBL/GenBank/DDBJ databases">
        <title>Enhanced cultured diversity of the mouse gut microbiota enables custom-made synthetic communities.</title>
        <authorList>
            <person name="Afrizal A."/>
        </authorList>
    </citation>
    <scope>NUCLEOTIDE SEQUENCE</scope>
    <source>
        <strain evidence="2">DSM 28593</strain>
    </source>
</reference>
<name>A0AAE3HIL7_9FIRM</name>
<dbReference type="PANTHER" id="PTHR39426">
    <property type="entry name" value="HOMOLOGY TO DEATH-ON-CURING PROTEIN OF PHAGE P1"/>
    <property type="match status" value="1"/>
</dbReference>
<dbReference type="RefSeq" id="WP_257533173.1">
    <property type="nucleotide sequence ID" value="NZ_JANKAS010000020.1"/>
</dbReference>
<gene>
    <name evidence="2" type="ORF">NSA47_14260</name>
</gene>
<accession>A0AAE3HIL7</accession>
<dbReference type="SUPFAM" id="SSF140931">
    <property type="entry name" value="Fic-like"/>
    <property type="match status" value="1"/>
</dbReference>
<dbReference type="InterPro" id="IPR006440">
    <property type="entry name" value="Doc"/>
</dbReference>
<protein>
    <submittedName>
        <fullName evidence="2">Type II toxin-antitoxin system death-on-curing family toxin</fullName>
    </submittedName>
</protein>
<feature type="domain" description="Fido" evidence="1">
    <location>
        <begin position="4"/>
        <end position="122"/>
    </location>
</feature>
<dbReference type="InterPro" id="IPR053737">
    <property type="entry name" value="Type_II_TA_Toxin"/>
</dbReference>
<dbReference type="AlphaFoldDB" id="A0AAE3HIL7"/>
<dbReference type="Gene3D" id="1.20.120.1870">
    <property type="entry name" value="Fic/DOC protein, Fido domain"/>
    <property type="match status" value="1"/>
</dbReference>
<evidence type="ECO:0000313" key="2">
    <source>
        <dbReference type="EMBL" id="MCR1900129.1"/>
    </source>
</evidence>